<feature type="compositionally biased region" description="Low complexity" evidence="3">
    <location>
        <begin position="188"/>
        <end position="211"/>
    </location>
</feature>
<dbReference type="PANTHER" id="PTHR10587:SF133">
    <property type="entry name" value="CHITIN DEACETYLASE 1-RELATED"/>
    <property type="match status" value="1"/>
</dbReference>
<feature type="compositionally biased region" description="Basic and acidic residues" evidence="3">
    <location>
        <begin position="381"/>
        <end position="392"/>
    </location>
</feature>
<evidence type="ECO:0000256" key="4">
    <source>
        <dbReference type="SAM" id="SignalP"/>
    </source>
</evidence>
<evidence type="ECO:0000256" key="2">
    <source>
        <dbReference type="ARBA" id="ARBA00022801"/>
    </source>
</evidence>
<feature type="chain" id="PRO_5045132283" evidence="4">
    <location>
        <begin position="36"/>
        <end position="521"/>
    </location>
</feature>
<dbReference type="InterPro" id="IPR011330">
    <property type="entry name" value="Glyco_hydro/deAcase_b/a-brl"/>
</dbReference>
<feature type="compositionally biased region" description="Gly residues" evidence="3">
    <location>
        <begin position="213"/>
        <end position="224"/>
    </location>
</feature>
<keyword evidence="2" id="KW-0378">Hydrolase</keyword>
<dbReference type="RefSeq" id="WP_270677734.1">
    <property type="nucleotide sequence ID" value="NZ_JAQFWP010000016.1"/>
</dbReference>
<dbReference type="Proteomes" id="UP001165685">
    <property type="component" value="Unassembled WGS sequence"/>
</dbReference>
<name>A0ABT4TK87_9ACTN</name>
<dbReference type="Gene3D" id="3.20.20.370">
    <property type="entry name" value="Glycoside hydrolase/deacetylase"/>
    <property type="match status" value="1"/>
</dbReference>
<dbReference type="PANTHER" id="PTHR10587">
    <property type="entry name" value="GLYCOSYL TRANSFERASE-RELATED"/>
    <property type="match status" value="1"/>
</dbReference>
<dbReference type="EMBL" id="JAQFWP010000016">
    <property type="protein sequence ID" value="MDA2805087.1"/>
    <property type="molecule type" value="Genomic_DNA"/>
</dbReference>
<dbReference type="InterPro" id="IPR050248">
    <property type="entry name" value="Polysacc_deacetylase_ArnD"/>
</dbReference>
<gene>
    <name evidence="6" type="ORF">O4U47_11230</name>
</gene>
<dbReference type="SUPFAM" id="SSF88713">
    <property type="entry name" value="Glycoside hydrolase/deacetylase"/>
    <property type="match status" value="1"/>
</dbReference>
<evidence type="ECO:0000313" key="6">
    <source>
        <dbReference type="EMBL" id="MDA2805087.1"/>
    </source>
</evidence>
<sequence length="521" mass="54278">MPESAITRFRTRLRPSHLLAAAAALCLLAVPGAAAVVGGEPEAPPLALADPESVPGLDLVGHTAGDGEVSTAWTYPVVPGAPGFGREVRTTMAEAHTAFMEEHGGEGPAALEQRLDLLAASGDVLGARIAREAATGDGEPRVDGESLWFDGASGAVLPWTGLLHGEDALAALDAEVARVLRERDGVEPGELPEGLESDGSAEPLSGGADASGEGDGAAEDGGAGQAPEVRPGDAWELSTELGESPLRDLAFDTEGGLVVTLPGPPGEDGGGSEAAEGRRVAVSAEAATGLLSAFGERARAAALADTPLELKDAEGPGRADLDCDRVPCVALTFDDGPGEHTERLLDAMDDYDAKGTFYLLGMLAAEFPDIAARITEEGHEAGAHSWKHDDLAGKSASGVSDDSVRTSEAIEKATGQWPQTMRPPYGSFNATTKRSVGAPLVLWDVDTMDWKVRDAAEVADTAVEQTRPGSIVLMHDIHPTTVDAVPEILERLHAKGYHFVTVSQLFSDLEMDDGTVYRRRE</sequence>
<evidence type="ECO:0000256" key="1">
    <source>
        <dbReference type="ARBA" id="ARBA00022723"/>
    </source>
</evidence>
<keyword evidence="4" id="KW-0732">Signal</keyword>
<feature type="region of interest" description="Disordered" evidence="3">
    <location>
        <begin position="381"/>
        <end position="404"/>
    </location>
</feature>
<protein>
    <submittedName>
        <fullName evidence="6">Polysaccharide deacetylase family protein</fullName>
    </submittedName>
</protein>
<dbReference type="PROSITE" id="PS51677">
    <property type="entry name" value="NODB"/>
    <property type="match status" value="1"/>
</dbReference>
<evidence type="ECO:0000259" key="5">
    <source>
        <dbReference type="PROSITE" id="PS51677"/>
    </source>
</evidence>
<organism evidence="6 7">
    <name type="scientific">Nocardiopsis suaedae</name>
    <dbReference type="NCBI Taxonomy" id="3018444"/>
    <lineage>
        <taxon>Bacteria</taxon>
        <taxon>Bacillati</taxon>
        <taxon>Actinomycetota</taxon>
        <taxon>Actinomycetes</taxon>
        <taxon>Streptosporangiales</taxon>
        <taxon>Nocardiopsidaceae</taxon>
        <taxon>Nocardiopsis</taxon>
    </lineage>
</organism>
<feature type="signal peptide" evidence="4">
    <location>
        <begin position="1"/>
        <end position="35"/>
    </location>
</feature>
<dbReference type="Pfam" id="PF01522">
    <property type="entry name" value="Polysacc_deac_1"/>
    <property type="match status" value="1"/>
</dbReference>
<feature type="domain" description="NodB homology" evidence="5">
    <location>
        <begin position="327"/>
        <end position="500"/>
    </location>
</feature>
<feature type="region of interest" description="Disordered" evidence="3">
    <location>
        <begin position="185"/>
        <end position="234"/>
    </location>
</feature>
<reference evidence="6" key="1">
    <citation type="submission" date="2023-01" db="EMBL/GenBank/DDBJ databases">
        <title>Draft genome sequence of Nocardiopsis sp. LSu2-4 isolated from halophytes.</title>
        <authorList>
            <person name="Duangmal K."/>
            <person name="Chantavorakit T."/>
        </authorList>
    </citation>
    <scope>NUCLEOTIDE SEQUENCE</scope>
    <source>
        <strain evidence="6">LSu2-4</strain>
    </source>
</reference>
<keyword evidence="7" id="KW-1185">Reference proteome</keyword>
<keyword evidence="1" id="KW-0479">Metal-binding</keyword>
<comment type="caution">
    <text evidence="6">The sequence shown here is derived from an EMBL/GenBank/DDBJ whole genome shotgun (WGS) entry which is preliminary data.</text>
</comment>
<proteinExistence type="predicted"/>
<evidence type="ECO:0000313" key="7">
    <source>
        <dbReference type="Proteomes" id="UP001165685"/>
    </source>
</evidence>
<accession>A0ABT4TK87</accession>
<dbReference type="InterPro" id="IPR002509">
    <property type="entry name" value="NODB_dom"/>
</dbReference>
<evidence type="ECO:0000256" key="3">
    <source>
        <dbReference type="SAM" id="MobiDB-lite"/>
    </source>
</evidence>